<dbReference type="InterPro" id="IPR042768">
    <property type="entry name" value="MNX1/Ceh-12"/>
</dbReference>
<dbReference type="GO" id="GO:0048812">
    <property type="term" value="P:neuron projection morphogenesis"/>
    <property type="evidence" value="ECO:0007669"/>
    <property type="project" value="TreeGrafter"/>
</dbReference>
<dbReference type="Gene3D" id="1.10.10.60">
    <property type="entry name" value="Homeodomain-like"/>
    <property type="match status" value="1"/>
</dbReference>
<evidence type="ECO:0000256" key="1">
    <source>
        <dbReference type="ARBA" id="ARBA00004123"/>
    </source>
</evidence>
<dbReference type="GO" id="GO:0005634">
    <property type="term" value="C:nucleus"/>
    <property type="evidence" value="ECO:0007669"/>
    <property type="project" value="UniProtKB-SubCell"/>
</dbReference>
<name>A0A9J6C9F1_POLVA</name>
<gene>
    <name evidence="9" type="ORF">PVAND_008179</name>
</gene>
<feature type="compositionally biased region" description="Polar residues" evidence="7">
    <location>
        <begin position="227"/>
        <end position="236"/>
    </location>
</feature>
<evidence type="ECO:0000256" key="5">
    <source>
        <dbReference type="PROSITE-ProRule" id="PRU00108"/>
    </source>
</evidence>
<evidence type="ECO:0000256" key="4">
    <source>
        <dbReference type="ARBA" id="ARBA00023242"/>
    </source>
</evidence>
<dbReference type="PRINTS" id="PR00024">
    <property type="entry name" value="HOMEOBOX"/>
</dbReference>
<evidence type="ECO:0000259" key="8">
    <source>
        <dbReference type="PROSITE" id="PS50071"/>
    </source>
</evidence>
<evidence type="ECO:0000256" key="6">
    <source>
        <dbReference type="RuleBase" id="RU000682"/>
    </source>
</evidence>
<keyword evidence="10" id="KW-1185">Reference proteome</keyword>
<dbReference type="PROSITE" id="PS50071">
    <property type="entry name" value="HOMEOBOX_2"/>
    <property type="match status" value="1"/>
</dbReference>
<evidence type="ECO:0000256" key="2">
    <source>
        <dbReference type="ARBA" id="ARBA00023125"/>
    </source>
</evidence>
<protein>
    <recommendedName>
        <fullName evidence="8">Homeobox domain-containing protein</fullName>
    </recommendedName>
</protein>
<dbReference type="InterPro" id="IPR017970">
    <property type="entry name" value="Homeobox_CS"/>
</dbReference>
<feature type="compositionally biased region" description="Basic and acidic residues" evidence="7">
    <location>
        <begin position="198"/>
        <end position="211"/>
    </location>
</feature>
<feature type="DNA-binding region" description="Homeobox" evidence="5">
    <location>
        <begin position="137"/>
        <end position="196"/>
    </location>
</feature>
<sequence>MKGEDLSDIHIPENIIYRNNSNQKPIKSSFLIESLLSNNNAKQKDDLMKKDQDNCGSDSNSCNSSICSRSPSISPGCENSESSGIRHFADMTQLPISSHPLMSFHSHYPNLEMFYHPRQFYYDNFDFNRHPGLFGKTRRPRTAFTSQQLLELEKQFKQNKYLSRPKRYEVASNLLLTETQVKIWFQNRRMKFKRSRRTQKEHATADKERKNSINSQKTQDDLKSSKNDLNNKSLPFQHSHPHTYDSYVPSLA</sequence>
<proteinExistence type="predicted"/>
<keyword evidence="4 5" id="KW-0539">Nucleus</keyword>
<dbReference type="EMBL" id="JADBJN010000002">
    <property type="protein sequence ID" value="KAG5678512.1"/>
    <property type="molecule type" value="Genomic_DNA"/>
</dbReference>
<dbReference type="PROSITE" id="PS00027">
    <property type="entry name" value="HOMEOBOX_1"/>
    <property type="match status" value="1"/>
</dbReference>
<evidence type="ECO:0000256" key="3">
    <source>
        <dbReference type="ARBA" id="ARBA00023155"/>
    </source>
</evidence>
<dbReference type="Pfam" id="PF00046">
    <property type="entry name" value="Homeodomain"/>
    <property type="match status" value="1"/>
</dbReference>
<dbReference type="OrthoDB" id="6159439at2759"/>
<dbReference type="InterPro" id="IPR001356">
    <property type="entry name" value="HD"/>
</dbReference>
<keyword evidence="3 5" id="KW-0371">Homeobox</keyword>
<dbReference type="PANTHER" id="PTHR24335:SF4">
    <property type="entry name" value="EXTRA-EXTRA"/>
    <property type="match status" value="1"/>
</dbReference>
<dbReference type="CDD" id="cd00086">
    <property type="entry name" value="homeodomain"/>
    <property type="match status" value="1"/>
</dbReference>
<dbReference type="PANTHER" id="PTHR24335">
    <property type="entry name" value="MOTOR NEURON AND PANCREAS HOMEOBOX PROTEIN"/>
    <property type="match status" value="1"/>
</dbReference>
<dbReference type="InterPro" id="IPR020479">
    <property type="entry name" value="HD_metazoa"/>
</dbReference>
<feature type="region of interest" description="Disordered" evidence="7">
    <location>
        <begin position="194"/>
        <end position="252"/>
    </location>
</feature>
<dbReference type="AlphaFoldDB" id="A0A9J6C9F1"/>
<evidence type="ECO:0000313" key="10">
    <source>
        <dbReference type="Proteomes" id="UP001107558"/>
    </source>
</evidence>
<dbReference type="GO" id="GO:0000981">
    <property type="term" value="F:DNA-binding transcription factor activity, RNA polymerase II-specific"/>
    <property type="evidence" value="ECO:0007669"/>
    <property type="project" value="InterPro"/>
</dbReference>
<evidence type="ECO:0000313" key="9">
    <source>
        <dbReference type="EMBL" id="KAG5678512.1"/>
    </source>
</evidence>
<keyword evidence="2 5" id="KW-0238">DNA-binding</keyword>
<dbReference type="InterPro" id="IPR009057">
    <property type="entry name" value="Homeodomain-like_sf"/>
</dbReference>
<dbReference type="Proteomes" id="UP001107558">
    <property type="component" value="Chromosome 2"/>
</dbReference>
<comment type="subcellular location">
    <subcellularLocation>
        <location evidence="1 5 6">Nucleus</location>
    </subcellularLocation>
</comment>
<dbReference type="GO" id="GO:0007417">
    <property type="term" value="P:central nervous system development"/>
    <property type="evidence" value="ECO:0007669"/>
    <property type="project" value="TreeGrafter"/>
</dbReference>
<feature type="domain" description="Homeobox" evidence="8">
    <location>
        <begin position="135"/>
        <end position="195"/>
    </location>
</feature>
<evidence type="ECO:0000256" key="7">
    <source>
        <dbReference type="SAM" id="MobiDB-lite"/>
    </source>
</evidence>
<reference evidence="9" key="1">
    <citation type="submission" date="2021-03" db="EMBL/GenBank/DDBJ databases">
        <title>Chromosome level genome of the anhydrobiotic midge Polypedilum vanderplanki.</title>
        <authorList>
            <person name="Yoshida Y."/>
            <person name="Kikawada T."/>
            <person name="Gusev O."/>
        </authorList>
    </citation>
    <scope>NUCLEOTIDE SEQUENCE</scope>
    <source>
        <strain evidence="9">NIAS01</strain>
        <tissue evidence="9">Whole body or cell culture</tissue>
    </source>
</reference>
<dbReference type="GO" id="GO:1990837">
    <property type="term" value="F:sequence-specific double-stranded DNA binding"/>
    <property type="evidence" value="ECO:0007669"/>
    <property type="project" value="TreeGrafter"/>
</dbReference>
<dbReference type="SMART" id="SM00389">
    <property type="entry name" value="HOX"/>
    <property type="match status" value="1"/>
</dbReference>
<dbReference type="SUPFAM" id="SSF46689">
    <property type="entry name" value="Homeodomain-like"/>
    <property type="match status" value="1"/>
</dbReference>
<accession>A0A9J6C9F1</accession>
<organism evidence="9 10">
    <name type="scientific">Polypedilum vanderplanki</name>
    <name type="common">Sleeping chironomid midge</name>
    <dbReference type="NCBI Taxonomy" id="319348"/>
    <lineage>
        <taxon>Eukaryota</taxon>
        <taxon>Metazoa</taxon>
        <taxon>Ecdysozoa</taxon>
        <taxon>Arthropoda</taxon>
        <taxon>Hexapoda</taxon>
        <taxon>Insecta</taxon>
        <taxon>Pterygota</taxon>
        <taxon>Neoptera</taxon>
        <taxon>Endopterygota</taxon>
        <taxon>Diptera</taxon>
        <taxon>Nematocera</taxon>
        <taxon>Chironomoidea</taxon>
        <taxon>Chironomidae</taxon>
        <taxon>Chironominae</taxon>
        <taxon>Polypedilum</taxon>
        <taxon>Polypedilum</taxon>
    </lineage>
</organism>
<comment type="caution">
    <text evidence="9">The sequence shown here is derived from an EMBL/GenBank/DDBJ whole genome shotgun (WGS) entry which is preliminary data.</text>
</comment>